<reference evidence="2" key="1">
    <citation type="journal article" date="2010" name="Genome Res.">
        <title>Population genomic sequencing of Coccidioides fungi reveals recent hybridization and transposon control.</title>
        <authorList>
            <person name="Neafsey D.E."/>
            <person name="Barker B.M."/>
            <person name="Sharpton T.J."/>
            <person name="Stajich J.E."/>
            <person name="Park D.J."/>
            <person name="Whiston E."/>
            <person name="Hung C.-Y."/>
            <person name="McMahan C."/>
            <person name="White J."/>
            <person name="Sykes S."/>
            <person name="Heiman D."/>
            <person name="Young S."/>
            <person name="Zeng Q."/>
            <person name="Abouelleil A."/>
            <person name="Aftuck L."/>
            <person name="Bessette D."/>
            <person name="Brown A."/>
            <person name="FitzGerald M."/>
            <person name="Lui A."/>
            <person name="Macdonald J.P."/>
            <person name="Priest M."/>
            <person name="Orbach M.J."/>
            <person name="Galgiani J.N."/>
            <person name="Kirkland T.N."/>
            <person name="Cole G.T."/>
            <person name="Birren B.W."/>
            <person name="Henn M.R."/>
            <person name="Taylor J.W."/>
            <person name="Rounsley S.D."/>
        </authorList>
    </citation>
    <scope>NUCLEOTIDE SEQUENCE [LARGE SCALE GENOMIC DNA]</scope>
    <source>
        <strain evidence="2">H538.4</strain>
    </source>
</reference>
<dbReference type="VEuPathDB" id="FungiDB:CIHG_05274"/>
<dbReference type="EMBL" id="DS016998">
    <property type="protein sequence ID" value="KMU87478.1"/>
    <property type="molecule type" value="Genomic_DNA"/>
</dbReference>
<name>A0A0J8UJ17_COCIT</name>
<evidence type="ECO:0000313" key="2">
    <source>
        <dbReference type="Proteomes" id="UP000054563"/>
    </source>
</evidence>
<proteinExistence type="predicted"/>
<organism evidence="1 2">
    <name type="scientific">Coccidioides immitis H538.4</name>
    <dbReference type="NCBI Taxonomy" id="396776"/>
    <lineage>
        <taxon>Eukaryota</taxon>
        <taxon>Fungi</taxon>
        <taxon>Dikarya</taxon>
        <taxon>Ascomycota</taxon>
        <taxon>Pezizomycotina</taxon>
        <taxon>Eurotiomycetes</taxon>
        <taxon>Eurotiomycetidae</taxon>
        <taxon>Onygenales</taxon>
        <taxon>Onygenaceae</taxon>
        <taxon>Coccidioides</taxon>
    </lineage>
</organism>
<protein>
    <submittedName>
        <fullName evidence="1">Uncharacterized protein</fullName>
    </submittedName>
</protein>
<accession>A0A0J8UJ17</accession>
<dbReference type="Proteomes" id="UP000054563">
    <property type="component" value="Unassembled WGS sequence"/>
</dbReference>
<sequence>MDPLASGGLVIKISTSFARAMQPNRCRPKSLSSYQMGRVKHGMSCMSEKRGGKNRMTNAPLHMRCQFLSSSSIILGQINRSFVLRTEKLLKYPRIREVVRSTPQPHMCGKERGKCQTQLPAAIIPRVKRGDDVSKSVGTGHGVWDMAFARAAIAGKTLWVSLLAGRGLKRSMSPHSWRHGTWLFLDEQRSGDVVLDEVGETTLSDRLHEG</sequence>
<gene>
    <name evidence="1" type="ORF">CIHG_05274</name>
</gene>
<evidence type="ECO:0000313" key="1">
    <source>
        <dbReference type="EMBL" id="KMU87478.1"/>
    </source>
</evidence>
<dbReference type="AlphaFoldDB" id="A0A0J8UJ17"/>